<feature type="disulfide bond" evidence="4">
    <location>
        <begin position="536"/>
        <end position="551"/>
    </location>
</feature>
<reference evidence="7" key="2">
    <citation type="submission" date="2025-08" db="UniProtKB">
        <authorList>
            <consortium name="RefSeq"/>
        </authorList>
    </citation>
    <scope>IDENTIFICATION</scope>
    <source>
        <strain evidence="7">S238N-H82</strain>
        <tissue evidence="7">Testes</tissue>
    </source>
</reference>
<evidence type="ECO:0000256" key="3">
    <source>
        <dbReference type="ARBA" id="ARBA00038331"/>
    </source>
</evidence>
<dbReference type="InterPro" id="IPR006624">
    <property type="entry name" value="Beta-propeller_rpt_TECPR"/>
</dbReference>
<dbReference type="CDD" id="cd00041">
    <property type="entry name" value="CUB"/>
    <property type="match status" value="1"/>
</dbReference>
<evidence type="ECO:0000313" key="7">
    <source>
        <dbReference type="RefSeq" id="XP_035692041.1"/>
    </source>
</evidence>
<dbReference type="RefSeq" id="XP_035692041.1">
    <property type="nucleotide sequence ID" value="XM_035836148.1"/>
</dbReference>
<dbReference type="Pfam" id="PF00431">
    <property type="entry name" value="CUB"/>
    <property type="match status" value="1"/>
</dbReference>
<proteinExistence type="inferred from homology"/>
<keyword evidence="1" id="KW-0430">Lectin</keyword>
<dbReference type="PANTHER" id="PTHR23250">
    <property type="entry name" value="DYSFERLIN-RELATED"/>
    <property type="match status" value="1"/>
</dbReference>
<keyword evidence="2 4" id="KW-1015">Disulfide bond</keyword>
<dbReference type="SMART" id="SM00706">
    <property type="entry name" value="TECPR"/>
    <property type="match status" value="5"/>
</dbReference>
<dbReference type="Gene3D" id="4.10.400.10">
    <property type="entry name" value="Low-density Lipoprotein Receptor"/>
    <property type="match status" value="3"/>
</dbReference>
<evidence type="ECO:0000313" key="6">
    <source>
        <dbReference type="Proteomes" id="UP000001554"/>
    </source>
</evidence>
<dbReference type="InterPro" id="IPR023415">
    <property type="entry name" value="LDLR_class-A_CS"/>
</dbReference>
<dbReference type="GeneID" id="118426640"/>
<dbReference type="Pfam" id="PF00057">
    <property type="entry name" value="Ldl_recept_a"/>
    <property type="match status" value="2"/>
</dbReference>
<feature type="domain" description="CUB" evidence="5">
    <location>
        <begin position="1"/>
        <end position="96"/>
    </location>
</feature>
<dbReference type="PANTHER" id="PTHR23250:SF3">
    <property type="entry name" value="FISH-EGG LECTIN-LIKE ISOFORM X1-RELATED"/>
    <property type="match status" value="1"/>
</dbReference>
<dbReference type="PROSITE" id="PS01209">
    <property type="entry name" value="LDLRA_1"/>
    <property type="match status" value="1"/>
</dbReference>
<dbReference type="GO" id="GO:0030246">
    <property type="term" value="F:carbohydrate binding"/>
    <property type="evidence" value="ECO:0007669"/>
    <property type="project" value="UniProtKB-KW"/>
</dbReference>
<dbReference type="Pfam" id="PF19193">
    <property type="entry name" value="Tectonin"/>
    <property type="match status" value="1"/>
</dbReference>
<dbReference type="SUPFAM" id="SSF57424">
    <property type="entry name" value="LDL receptor-like module"/>
    <property type="match status" value="2"/>
</dbReference>
<evidence type="ECO:0000256" key="2">
    <source>
        <dbReference type="ARBA" id="ARBA00023157"/>
    </source>
</evidence>
<dbReference type="SUPFAM" id="SSF49854">
    <property type="entry name" value="Spermadhesin, CUB domain"/>
    <property type="match status" value="1"/>
</dbReference>
<dbReference type="InterPro" id="IPR036055">
    <property type="entry name" value="LDL_receptor-like_sf"/>
</dbReference>
<evidence type="ECO:0000256" key="4">
    <source>
        <dbReference type="PROSITE-ProRule" id="PRU00124"/>
    </source>
</evidence>
<dbReference type="PROSITE" id="PS50068">
    <property type="entry name" value="LDLRA_2"/>
    <property type="match status" value="4"/>
</dbReference>
<dbReference type="PRINTS" id="PR00261">
    <property type="entry name" value="LDLRECEPTOR"/>
</dbReference>
<dbReference type="AlphaFoldDB" id="A0A9J7N728"/>
<dbReference type="SMART" id="SM00042">
    <property type="entry name" value="CUB"/>
    <property type="match status" value="1"/>
</dbReference>
<dbReference type="SMART" id="SM00192">
    <property type="entry name" value="LDLa"/>
    <property type="match status" value="5"/>
</dbReference>
<dbReference type="Pfam" id="PF06462">
    <property type="entry name" value="Hyd_WA"/>
    <property type="match status" value="1"/>
</dbReference>
<evidence type="ECO:0000259" key="5">
    <source>
        <dbReference type="PROSITE" id="PS01180"/>
    </source>
</evidence>
<gene>
    <name evidence="7" type="primary">LOC118426640</name>
</gene>
<organism evidence="6 7">
    <name type="scientific">Branchiostoma floridae</name>
    <name type="common">Florida lancelet</name>
    <name type="synonym">Amphioxus</name>
    <dbReference type="NCBI Taxonomy" id="7739"/>
    <lineage>
        <taxon>Eukaryota</taxon>
        <taxon>Metazoa</taxon>
        <taxon>Chordata</taxon>
        <taxon>Cephalochordata</taxon>
        <taxon>Leptocardii</taxon>
        <taxon>Amphioxiformes</taxon>
        <taxon>Branchiostomatidae</taxon>
        <taxon>Branchiostoma</taxon>
    </lineage>
</organism>
<evidence type="ECO:0000256" key="1">
    <source>
        <dbReference type="ARBA" id="ARBA00022734"/>
    </source>
</evidence>
<keyword evidence="6" id="KW-1185">Reference proteome</keyword>
<dbReference type="InterPro" id="IPR000859">
    <property type="entry name" value="CUB_dom"/>
</dbReference>
<feature type="disulfide bond" evidence="4">
    <location>
        <begin position="626"/>
        <end position="641"/>
    </location>
</feature>
<name>A0A9J7N728_BRAFL</name>
<dbReference type="InterPro" id="IPR035914">
    <property type="entry name" value="Sperma_CUB_dom_sf"/>
</dbReference>
<dbReference type="PROSITE" id="PS01180">
    <property type="entry name" value="CUB"/>
    <property type="match status" value="1"/>
</dbReference>
<comment type="caution">
    <text evidence="4">Lacks conserved residue(s) required for the propagation of feature annotation.</text>
</comment>
<dbReference type="InterPro" id="IPR051513">
    <property type="entry name" value="Tectonin_beta-prop"/>
</dbReference>
<dbReference type="InterPro" id="IPR002172">
    <property type="entry name" value="LDrepeatLR_classA_rpt"/>
</dbReference>
<dbReference type="KEGG" id="bfo:118426640"/>
<dbReference type="CDD" id="cd00112">
    <property type="entry name" value="LDLa"/>
    <property type="match status" value="2"/>
</dbReference>
<dbReference type="Gene3D" id="2.60.120.290">
    <property type="entry name" value="Spermadhesin, CUB domain"/>
    <property type="match status" value="1"/>
</dbReference>
<feature type="disulfide bond" evidence="4">
    <location>
        <begin position="582"/>
        <end position="597"/>
    </location>
</feature>
<comment type="similarity">
    <text evidence="3">Belongs to the tectonin family.</text>
</comment>
<reference evidence="6" key="1">
    <citation type="journal article" date="2020" name="Nat. Ecol. Evol.">
        <title>Deeply conserved synteny resolves early events in vertebrate evolution.</title>
        <authorList>
            <person name="Simakov O."/>
            <person name="Marletaz F."/>
            <person name="Yue J.X."/>
            <person name="O'Connell B."/>
            <person name="Jenkins J."/>
            <person name="Brandt A."/>
            <person name="Calef R."/>
            <person name="Tung C.H."/>
            <person name="Huang T.K."/>
            <person name="Schmutz J."/>
            <person name="Satoh N."/>
            <person name="Yu J.K."/>
            <person name="Putnam N.H."/>
            <person name="Green R.E."/>
            <person name="Rokhsar D.S."/>
        </authorList>
    </citation>
    <scope>NUCLEOTIDE SEQUENCE [LARGE SCALE GENOMIC DNA]</scope>
    <source>
        <strain evidence="6">S238N-H82</strain>
    </source>
</reference>
<accession>A0A9J7N728</accession>
<dbReference type="Proteomes" id="UP000001554">
    <property type="component" value="Chromosome 11"/>
</dbReference>
<dbReference type="OrthoDB" id="2019384at2759"/>
<sequence>MNYPHSYKNNLYQLWNISIEVGKHIKLIFTYFDVHVTEDCYYDYLIIEDPYGLEEMRHCGACIPSPYISVENIIYAIFVTDAVIYRTGFSAKYETVWDRSDSKEPSAPDVLQSEWLEIGEGIKQISVSTSTNQVWALDIDGRPLRRTGISKSAPQGTGWEVVQNGTEEFLHISVGRAGVWAVSDDSTVMYRVGTFRSEGTSGTSWQTVHIDSKITSSLFNFKAFPVEIDWSGHKIDRIHSGKDFVWIIASYSSFTYGYTMVRKGITWDNPVGAFWDSIQTANMKEVSVSSRTGQLWAVELGGRVWRSPFYCEISVKRDWEAIDGCFLSVSVGRSGVWAVDFEGKVHHRAGTFLNETARGVAWMEVPGVPLKEVHVGDGIIWGVDSSHRVFVKLLPTSLDGEICQVGLNGRSMCYATEEEKRLCAEDEVICPYSERCIKECSVCDGILDCGDDDDTDERNCWFAACPEKHRRMCDGEVGCYSPIRVCDGERNCGKVTEDERDCPDSCVDYRKRNYLLQREEIQCRDLTGCVKITKVCDGRKDCSDGSDEINCDEFCSLHGSFGDAAYWKCRDAPGCVKGDFLCNGISDCADGSDEQNCDELCRSIGYWPCKNSIPPFPRCINGQGRCNRAVQCRDFSDEIGCDYCGHYEMAGFPKWKREIFMEGTDMLYLLHEVCIPLDSVCDGWNDWYFQDEVSCFQGMYEPNLCERCPMVENTCFPLKIDILPSDSLSSYIYCDTIIHCGNGEDEMYCCKFIPLHTPSNVVCTGN</sequence>
<protein>
    <submittedName>
        <fullName evidence="7">Low-density lipoprotein receptor-related protein 1B-like isoform X1</fullName>
    </submittedName>
</protein>